<comment type="caution">
    <text evidence="1">The sequence shown here is derived from an EMBL/GenBank/DDBJ whole genome shotgun (WGS) entry which is preliminary data.</text>
</comment>
<dbReference type="Proteomes" id="UP000324222">
    <property type="component" value="Unassembled WGS sequence"/>
</dbReference>
<keyword evidence="2" id="KW-1185">Reference proteome</keyword>
<reference evidence="1 2" key="1">
    <citation type="submission" date="2019-05" db="EMBL/GenBank/DDBJ databases">
        <title>Another draft genome of Portunus trituberculatus and its Hox gene families provides insights of decapod evolution.</title>
        <authorList>
            <person name="Jeong J.-H."/>
            <person name="Song I."/>
            <person name="Kim S."/>
            <person name="Choi T."/>
            <person name="Kim D."/>
            <person name="Ryu S."/>
            <person name="Kim W."/>
        </authorList>
    </citation>
    <scope>NUCLEOTIDE SEQUENCE [LARGE SCALE GENOMIC DNA]</scope>
    <source>
        <tissue evidence="1">Muscle</tissue>
    </source>
</reference>
<organism evidence="1 2">
    <name type="scientific">Portunus trituberculatus</name>
    <name type="common">Swimming crab</name>
    <name type="synonym">Neptunus trituberculatus</name>
    <dbReference type="NCBI Taxonomy" id="210409"/>
    <lineage>
        <taxon>Eukaryota</taxon>
        <taxon>Metazoa</taxon>
        <taxon>Ecdysozoa</taxon>
        <taxon>Arthropoda</taxon>
        <taxon>Crustacea</taxon>
        <taxon>Multicrustacea</taxon>
        <taxon>Malacostraca</taxon>
        <taxon>Eumalacostraca</taxon>
        <taxon>Eucarida</taxon>
        <taxon>Decapoda</taxon>
        <taxon>Pleocyemata</taxon>
        <taxon>Brachyura</taxon>
        <taxon>Eubrachyura</taxon>
        <taxon>Portunoidea</taxon>
        <taxon>Portunidae</taxon>
        <taxon>Portuninae</taxon>
        <taxon>Portunus</taxon>
    </lineage>
</organism>
<evidence type="ECO:0000313" key="1">
    <source>
        <dbReference type="EMBL" id="MPD00706.1"/>
    </source>
</evidence>
<protein>
    <submittedName>
        <fullName evidence="1">Uncharacterized protein</fullName>
    </submittedName>
</protein>
<accession>A0A5B7K1F3</accession>
<evidence type="ECO:0000313" key="2">
    <source>
        <dbReference type="Proteomes" id="UP000324222"/>
    </source>
</evidence>
<gene>
    <name evidence="1" type="ORF">E2C01_096199</name>
</gene>
<dbReference type="EMBL" id="VSRR010124030">
    <property type="protein sequence ID" value="MPD00706.1"/>
    <property type="molecule type" value="Genomic_DNA"/>
</dbReference>
<proteinExistence type="predicted"/>
<name>A0A5B7K1F3_PORTR</name>
<sequence>MSHLTVTD</sequence>